<feature type="chain" id="PRO_5045793450" description="lytic cellulose monooxygenase (C4-dehydrogenating)" evidence="12">
    <location>
        <begin position="24"/>
        <end position="255"/>
    </location>
</feature>
<dbReference type="PANTHER" id="PTHR33353">
    <property type="entry name" value="PUTATIVE (AFU_ORTHOLOGUE AFUA_1G12560)-RELATED"/>
    <property type="match status" value="1"/>
</dbReference>
<evidence type="ECO:0000313" key="14">
    <source>
        <dbReference type="EMBL" id="KAK7949390.1"/>
    </source>
</evidence>
<evidence type="ECO:0000256" key="8">
    <source>
        <dbReference type="ARBA" id="ARBA00023326"/>
    </source>
</evidence>
<sequence length="255" mass="26695">MSSLPKTTIFTALAGAVAVSAHATVNKVTANGRDFNGVNWPNDANEGFVPSSAVNGPGIICHINATNAQLSVPVAAGEPVEITWTKWSENHKGPVLDYLADCGGDCATVDKTALRFFKIAEAGQLSPGAGDGQPGRWADDLIIENGLKWNVTIPASIRPGNYVLRSEIIALHNVVQNGEAELYPQCVNLQVSGSGTEVPDGVAGTALYQANDAGLNYNIYNDEQSPAYKIPGPAIPVAGSSGPEEVTREAIPFRA</sequence>
<evidence type="ECO:0000256" key="12">
    <source>
        <dbReference type="SAM" id="SignalP"/>
    </source>
</evidence>
<keyword evidence="8" id="KW-0624">Polysaccharide degradation</keyword>
<dbReference type="CDD" id="cd21175">
    <property type="entry name" value="LPMO_AA9"/>
    <property type="match status" value="1"/>
</dbReference>
<dbReference type="RefSeq" id="XP_066698896.1">
    <property type="nucleotide sequence ID" value="XM_066846498.1"/>
</dbReference>
<keyword evidence="7" id="KW-0119">Carbohydrate metabolism</keyword>
<keyword evidence="5" id="KW-0136">Cellulose degradation</keyword>
<dbReference type="Proteomes" id="UP001391051">
    <property type="component" value="Unassembled WGS sequence"/>
</dbReference>
<dbReference type="EC" id="1.14.99.56" evidence="11"/>
<protein>
    <recommendedName>
        <fullName evidence="11">lytic cellulose monooxygenase (C4-dehydrogenating)</fullName>
        <ecNumber evidence="11">1.14.99.56</ecNumber>
    </recommendedName>
</protein>
<evidence type="ECO:0000256" key="5">
    <source>
        <dbReference type="ARBA" id="ARBA00023001"/>
    </source>
</evidence>
<evidence type="ECO:0000256" key="10">
    <source>
        <dbReference type="ARBA" id="ARBA00045077"/>
    </source>
</evidence>
<dbReference type="EMBL" id="JAQQWE010000006">
    <property type="protein sequence ID" value="KAK7949390.1"/>
    <property type="molecule type" value="Genomic_DNA"/>
</dbReference>
<keyword evidence="3" id="KW-0964">Secreted</keyword>
<organism evidence="14 15">
    <name type="scientific">Apiospora aurea</name>
    <dbReference type="NCBI Taxonomy" id="335848"/>
    <lineage>
        <taxon>Eukaryota</taxon>
        <taxon>Fungi</taxon>
        <taxon>Dikarya</taxon>
        <taxon>Ascomycota</taxon>
        <taxon>Pezizomycotina</taxon>
        <taxon>Sordariomycetes</taxon>
        <taxon>Xylariomycetidae</taxon>
        <taxon>Amphisphaeriales</taxon>
        <taxon>Apiosporaceae</taxon>
        <taxon>Apiospora</taxon>
    </lineage>
</organism>
<evidence type="ECO:0000256" key="3">
    <source>
        <dbReference type="ARBA" id="ARBA00022525"/>
    </source>
</evidence>
<dbReference type="Gene3D" id="2.70.50.70">
    <property type="match status" value="1"/>
</dbReference>
<comment type="similarity">
    <text evidence="9">Belongs to the polysaccharide monooxygenase AA9 family.</text>
</comment>
<comment type="catalytic activity">
    <reaction evidence="10">
        <text>[(1-&gt;4)-beta-D-glucosyl]n+m + reduced acceptor + O2 = 4-dehydro-beta-D-glucosyl-[(1-&gt;4)-beta-D-glucosyl]n-1 + [(1-&gt;4)-beta-D-glucosyl]m + acceptor + H2O.</text>
        <dbReference type="EC" id="1.14.99.56"/>
    </reaction>
</comment>
<name>A0ABR1QAD0_9PEZI</name>
<reference evidence="14 15" key="1">
    <citation type="submission" date="2023-01" db="EMBL/GenBank/DDBJ databases">
        <title>Analysis of 21 Apiospora genomes using comparative genomics revels a genus with tremendous synthesis potential of carbohydrate active enzymes and secondary metabolites.</title>
        <authorList>
            <person name="Sorensen T."/>
        </authorList>
    </citation>
    <scope>NUCLEOTIDE SEQUENCE [LARGE SCALE GENOMIC DNA]</scope>
    <source>
        <strain evidence="14 15">CBS 24483</strain>
    </source>
</reference>
<keyword evidence="6" id="KW-1015">Disulfide bond</keyword>
<keyword evidence="4 12" id="KW-0732">Signal</keyword>
<accession>A0ABR1QAD0</accession>
<evidence type="ECO:0000256" key="4">
    <source>
        <dbReference type="ARBA" id="ARBA00022729"/>
    </source>
</evidence>
<evidence type="ECO:0000256" key="6">
    <source>
        <dbReference type="ARBA" id="ARBA00023157"/>
    </source>
</evidence>
<dbReference type="PANTHER" id="PTHR33353:SF34">
    <property type="entry name" value="ENDO-BETA-1,4-GLUCANASE D"/>
    <property type="match status" value="1"/>
</dbReference>
<evidence type="ECO:0000259" key="13">
    <source>
        <dbReference type="Pfam" id="PF03443"/>
    </source>
</evidence>
<evidence type="ECO:0000313" key="15">
    <source>
        <dbReference type="Proteomes" id="UP001391051"/>
    </source>
</evidence>
<comment type="subcellular location">
    <subcellularLocation>
        <location evidence="2">Secreted</location>
    </subcellularLocation>
</comment>
<comment type="caution">
    <text evidence="14">The sequence shown here is derived from an EMBL/GenBank/DDBJ whole genome shotgun (WGS) entry which is preliminary data.</text>
</comment>
<evidence type="ECO:0000256" key="7">
    <source>
        <dbReference type="ARBA" id="ARBA00023277"/>
    </source>
</evidence>
<dbReference type="Pfam" id="PF03443">
    <property type="entry name" value="AA9"/>
    <property type="match status" value="1"/>
</dbReference>
<evidence type="ECO:0000256" key="11">
    <source>
        <dbReference type="ARBA" id="ARBA00047174"/>
    </source>
</evidence>
<evidence type="ECO:0000256" key="9">
    <source>
        <dbReference type="ARBA" id="ARBA00044502"/>
    </source>
</evidence>
<gene>
    <name evidence="14" type="ORF">PG986_010276</name>
</gene>
<comment type="cofactor">
    <cofactor evidence="1">
        <name>Cu(2+)</name>
        <dbReference type="ChEBI" id="CHEBI:29036"/>
    </cofactor>
</comment>
<feature type="domain" description="Auxiliary Activity family 9 catalytic" evidence="13">
    <location>
        <begin position="22"/>
        <end position="228"/>
    </location>
</feature>
<feature type="signal peptide" evidence="12">
    <location>
        <begin position="1"/>
        <end position="23"/>
    </location>
</feature>
<evidence type="ECO:0000256" key="1">
    <source>
        <dbReference type="ARBA" id="ARBA00001973"/>
    </source>
</evidence>
<keyword evidence="15" id="KW-1185">Reference proteome</keyword>
<dbReference type="InterPro" id="IPR005103">
    <property type="entry name" value="AA9_LPMO"/>
</dbReference>
<dbReference type="GeneID" id="92079560"/>
<dbReference type="InterPro" id="IPR049892">
    <property type="entry name" value="AA9"/>
</dbReference>
<proteinExistence type="inferred from homology"/>
<evidence type="ECO:0000256" key="2">
    <source>
        <dbReference type="ARBA" id="ARBA00004613"/>
    </source>
</evidence>